<organism evidence="6 7">
    <name type="scientific">Gallibacter intestinalis</name>
    <dbReference type="NCBI Taxonomy" id="2779356"/>
    <lineage>
        <taxon>Bacteria</taxon>
        <taxon>Bacillati</taxon>
        <taxon>Bacillota</taxon>
        <taxon>Clostridia</taxon>
        <taxon>Eubacteriales</taxon>
        <taxon>Eubacteriaceae</taxon>
        <taxon>Gallibacter</taxon>
    </lineage>
</organism>
<feature type="domain" description="ABC transporter" evidence="5">
    <location>
        <begin position="2"/>
        <end position="240"/>
    </location>
</feature>
<keyword evidence="1" id="KW-0813">Transport</keyword>
<dbReference type="PROSITE" id="PS00675">
    <property type="entry name" value="SIGMA54_INTERACT_1"/>
    <property type="match status" value="1"/>
</dbReference>
<keyword evidence="3 6" id="KW-0067">ATP-binding</keyword>
<dbReference type="InterPro" id="IPR025662">
    <property type="entry name" value="Sigma_54_int_dom_ATP-bd_1"/>
</dbReference>
<gene>
    <name evidence="6" type="ORF">INF20_00880</name>
</gene>
<dbReference type="Gene3D" id="3.40.50.300">
    <property type="entry name" value="P-loop containing nucleotide triphosphate hydrolases"/>
    <property type="match status" value="1"/>
</dbReference>
<evidence type="ECO:0000313" key="6">
    <source>
        <dbReference type="EMBL" id="MBE5034844.1"/>
    </source>
</evidence>
<dbReference type="Proteomes" id="UP001516588">
    <property type="component" value="Unassembled WGS sequence"/>
</dbReference>
<keyword evidence="4" id="KW-0812">Transmembrane</keyword>
<dbReference type="InterPro" id="IPR017911">
    <property type="entry name" value="MacB-like_ATP-bd"/>
</dbReference>
<dbReference type="PANTHER" id="PTHR24220">
    <property type="entry name" value="IMPORT ATP-BINDING PROTEIN"/>
    <property type="match status" value="1"/>
</dbReference>
<dbReference type="SMART" id="SM00382">
    <property type="entry name" value="AAA"/>
    <property type="match status" value="1"/>
</dbReference>
<dbReference type="InterPro" id="IPR015854">
    <property type="entry name" value="ABC_transpr_LolD-like"/>
</dbReference>
<keyword evidence="4" id="KW-0472">Membrane</keyword>
<feature type="transmembrane region" description="Helical" evidence="4">
    <location>
        <begin position="725"/>
        <end position="743"/>
    </location>
</feature>
<evidence type="ECO:0000256" key="2">
    <source>
        <dbReference type="ARBA" id="ARBA00022741"/>
    </source>
</evidence>
<proteinExistence type="predicted"/>
<feature type="transmembrane region" description="Helical" evidence="4">
    <location>
        <begin position="683"/>
        <end position="705"/>
    </location>
</feature>
<dbReference type="InterPro" id="IPR027417">
    <property type="entry name" value="P-loop_NTPase"/>
</dbReference>
<dbReference type="Pfam" id="PF00005">
    <property type="entry name" value="ABC_tran"/>
    <property type="match status" value="1"/>
</dbReference>
<accession>A0ABR9QVE6</accession>
<dbReference type="InterPro" id="IPR003593">
    <property type="entry name" value="AAA+_ATPase"/>
</dbReference>
<dbReference type="GO" id="GO:0005524">
    <property type="term" value="F:ATP binding"/>
    <property type="evidence" value="ECO:0007669"/>
    <property type="project" value="UniProtKB-KW"/>
</dbReference>
<dbReference type="InterPro" id="IPR017871">
    <property type="entry name" value="ABC_transporter-like_CS"/>
</dbReference>
<evidence type="ECO:0000256" key="3">
    <source>
        <dbReference type="ARBA" id="ARBA00022840"/>
    </source>
</evidence>
<protein>
    <submittedName>
        <fullName evidence="6">ATP-binding cassette domain-containing protein</fullName>
    </submittedName>
</protein>
<dbReference type="CDD" id="cd03255">
    <property type="entry name" value="ABC_MJ0796_LolCDE_FtsE"/>
    <property type="match status" value="1"/>
</dbReference>
<evidence type="ECO:0000259" key="5">
    <source>
        <dbReference type="PROSITE" id="PS50893"/>
    </source>
</evidence>
<reference evidence="6 7" key="1">
    <citation type="submission" date="2020-10" db="EMBL/GenBank/DDBJ databases">
        <title>ChiBAC.</title>
        <authorList>
            <person name="Zenner C."/>
            <person name="Hitch T.C.A."/>
            <person name="Clavel T."/>
        </authorList>
    </citation>
    <scope>NUCLEOTIDE SEQUENCE [LARGE SCALE GENOMIC DNA]</scope>
    <source>
        <strain evidence="6 7">DSM 108706</strain>
    </source>
</reference>
<dbReference type="EMBL" id="JADCKA010000001">
    <property type="protein sequence ID" value="MBE5034844.1"/>
    <property type="molecule type" value="Genomic_DNA"/>
</dbReference>
<sequence length="763" mass="84933">MIRLKNVSKFYYSKGMITSGFSKVNLELNVGEFVVITGESGSGKSTLLNVISGLDTYEEGEMYVNGVETSHYTESDFERYRKKYVGNIFQNFNLVYSYTVYQNIELILLINGYTKEEAEPKVRDIIKKVGLEEFTDTKASKLSGGQKQRVAVARALAKETDMIVADEPTGNLDSESAAAVIKVLGEAAKDKLVVVVTHNYDQFEKYATRRIKMNDGRITEDEVFSKPKPSPEVLARLTGERGEDKKALKDAKAAIENEDGEGAQINLSSKIRLGLRNAFNIAPKFVLLLLVFMFLIFSVAGEYATLSKNEAELSANGRNSYFTNYSEDRIVINRDDGKAMTTGDYNAISAVSGIERVEKNDILQDSEYWAGGDMFSLTVHLSSLDNIKNVDYGRMPENDSETVIRVSSDNWYFSDQDMINQSLDTNVYVEDYSSSAQDLTMRDLKLVGVVIDDSLDTWTGTLYLNGDTLKTAEADVILTNSQINITSGNSDIDLTAGEMYLVASDKVPEGEVYSTEALNGFFDDGQATGKNITVRTSNIYADSETELSVGRIMNGKTMESLMGIDDYDMYSSAIFVNPNDMARIAGDAQYQYSAYVKDLKDVDNALKSLNEMGYNPLSLKGAVYVDQISEAMFNIVQVPVILFLLVAVFFISYFVVKLILRSRSDYFVILRILGMNGKNTKRLLDIELMTVATVAYLIFIAVYIIAKNGFFGNSFIATLASMLSVPQLAVLYLIIILMVYLISAKFAKSMFKKSAMDTFREEA</sequence>
<keyword evidence="4" id="KW-1133">Transmembrane helix</keyword>
<evidence type="ECO:0000313" key="7">
    <source>
        <dbReference type="Proteomes" id="UP001516588"/>
    </source>
</evidence>
<dbReference type="SUPFAM" id="SSF52540">
    <property type="entry name" value="P-loop containing nucleoside triphosphate hydrolases"/>
    <property type="match status" value="1"/>
</dbReference>
<dbReference type="RefSeq" id="WP_226384508.1">
    <property type="nucleotide sequence ID" value="NZ_JADCKA010000001.1"/>
</dbReference>
<dbReference type="PROSITE" id="PS50893">
    <property type="entry name" value="ABC_TRANSPORTER_2"/>
    <property type="match status" value="1"/>
</dbReference>
<keyword evidence="7" id="KW-1185">Reference proteome</keyword>
<feature type="transmembrane region" description="Helical" evidence="4">
    <location>
        <begin position="285"/>
        <end position="306"/>
    </location>
</feature>
<evidence type="ECO:0000256" key="1">
    <source>
        <dbReference type="ARBA" id="ARBA00022448"/>
    </source>
</evidence>
<keyword evidence="2" id="KW-0547">Nucleotide-binding</keyword>
<evidence type="ECO:0000256" key="4">
    <source>
        <dbReference type="SAM" id="Phobius"/>
    </source>
</evidence>
<dbReference type="InterPro" id="IPR003439">
    <property type="entry name" value="ABC_transporter-like_ATP-bd"/>
</dbReference>
<dbReference type="PANTHER" id="PTHR24220:SF86">
    <property type="entry name" value="ABC TRANSPORTER ABCH.1"/>
    <property type="match status" value="1"/>
</dbReference>
<comment type="caution">
    <text evidence="6">The sequence shown here is derived from an EMBL/GenBank/DDBJ whole genome shotgun (WGS) entry which is preliminary data.</text>
</comment>
<feature type="transmembrane region" description="Helical" evidence="4">
    <location>
        <begin position="640"/>
        <end position="662"/>
    </location>
</feature>
<name>A0ABR9QVE6_9FIRM</name>
<dbReference type="PROSITE" id="PS00211">
    <property type="entry name" value="ABC_TRANSPORTER_1"/>
    <property type="match status" value="1"/>
</dbReference>